<keyword evidence="2 3" id="KW-0413">Isomerase</keyword>
<evidence type="ECO:0000256" key="3">
    <source>
        <dbReference type="HAMAP-Rule" id="MF_00170"/>
    </source>
</evidence>
<feature type="binding site" evidence="3">
    <location>
        <begin position="84"/>
        <end position="87"/>
    </location>
    <ligand>
        <name>substrate</name>
    </ligand>
</feature>
<evidence type="ECO:0000313" key="4">
    <source>
        <dbReference type="EMBL" id="AEB11917.1"/>
    </source>
</evidence>
<dbReference type="RefSeq" id="WP_013703964.1">
    <property type="nucleotide sequence ID" value="NC_015387.1"/>
</dbReference>
<dbReference type="GO" id="GO:0009052">
    <property type="term" value="P:pentose-phosphate shunt, non-oxidative branch"/>
    <property type="evidence" value="ECO:0007669"/>
    <property type="project" value="UniProtKB-UniRule"/>
</dbReference>
<dbReference type="SUPFAM" id="SSF100950">
    <property type="entry name" value="NagB/RpiA/CoA transferase-like"/>
    <property type="match status" value="1"/>
</dbReference>
<reference evidence="4 5" key="1">
    <citation type="journal article" date="2012" name="Stand. Genomic Sci.">
        <title>Complete genome sequence of the aerobic, heterotroph Marinithermus hydrothermalis type strain (T1(T)) from a deep-sea hydrothermal vent chimney.</title>
        <authorList>
            <person name="Copeland A."/>
            <person name="Gu W."/>
            <person name="Yasawong M."/>
            <person name="Lapidus A."/>
            <person name="Lucas S."/>
            <person name="Deshpande S."/>
            <person name="Pagani I."/>
            <person name="Tapia R."/>
            <person name="Cheng J.F."/>
            <person name="Goodwin L.A."/>
            <person name="Pitluck S."/>
            <person name="Liolios K."/>
            <person name="Ivanova N."/>
            <person name="Mavromatis K."/>
            <person name="Mikhailova N."/>
            <person name="Pati A."/>
            <person name="Chen A."/>
            <person name="Palaniappan K."/>
            <person name="Land M."/>
            <person name="Pan C."/>
            <person name="Brambilla E.M."/>
            <person name="Rohde M."/>
            <person name="Tindall B.J."/>
            <person name="Sikorski J."/>
            <person name="Goker M."/>
            <person name="Detter J.C."/>
            <person name="Bristow J."/>
            <person name="Eisen J.A."/>
            <person name="Markowitz V."/>
            <person name="Hugenholtz P."/>
            <person name="Kyrpides N.C."/>
            <person name="Klenk H.P."/>
            <person name="Woyke T."/>
        </authorList>
    </citation>
    <scope>NUCLEOTIDE SEQUENCE [LARGE SCALE GENOMIC DNA]</scope>
    <source>
        <strain evidence="5">DSM 14884 / JCM 11576 / T1</strain>
    </source>
</reference>
<sequence length="227" mass="23729">MSAEAYKKAAALAAVQLVRSGMTVGLGTGSTAKYAIQEIGRRLREGSLEGVRGVPTSEASARLAREVGIPLVELGPEGVDLAIDGADEIAPDLALIKGLGGALLREKIVEATARVFVVIADSSKKVRALGERGPVPVEVAPFGYRATLVALRRLGGVPEVRMAGGRPFVTDNGNLIADVRFDPIEDPARLEQELKAIPGVLEVGLFVGMADLAFVAGPEGVERLERA</sequence>
<feature type="binding site" evidence="3">
    <location>
        <position position="124"/>
    </location>
    <ligand>
        <name>substrate</name>
    </ligand>
</feature>
<dbReference type="InterPro" id="IPR020672">
    <property type="entry name" value="Ribose5P_isomerase_typA_subgr"/>
</dbReference>
<dbReference type="OrthoDB" id="5870696at2"/>
<comment type="subunit">
    <text evidence="3">Homodimer.</text>
</comment>
<dbReference type="Gene3D" id="3.40.50.1360">
    <property type="match status" value="1"/>
</dbReference>
<dbReference type="InterPro" id="IPR050262">
    <property type="entry name" value="Ribose-5P_isomerase"/>
</dbReference>
<gene>
    <name evidence="3" type="primary">rpiA</name>
    <name evidence="4" type="ordered locus">Marky_1177</name>
</gene>
<dbReference type="HOGENOM" id="CLU_056590_1_0_0"/>
<dbReference type="PANTHER" id="PTHR43748">
    <property type="entry name" value="RIBOSE-5-PHOSPHATE ISOMERASE 3, CHLOROPLASTIC-RELATED"/>
    <property type="match status" value="1"/>
</dbReference>
<comment type="catalytic activity">
    <reaction evidence="1 3">
        <text>aldehydo-D-ribose 5-phosphate = D-ribulose 5-phosphate</text>
        <dbReference type="Rhea" id="RHEA:14657"/>
        <dbReference type="ChEBI" id="CHEBI:58121"/>
        <dbReference type="ChEBI" id="CHEBI:58273"/>
        <dbReference type="EC" id="5.3.1.6"/>
    </reaction>
</comment>
<dbReference type="KEGG" id="mhd:Marky_1177"/>
<comment type="similarity">
    <text evidence="3">Belongs to the ribose 5-phosphate isomerase family.</text>
</comment>
<accession>F2NQH9</accession>
<protein>
    <recommendedName>
        <fullName evidence="3">Ribose-5-phosphate isomerase A</fullName>
        <ecNumber evidence="3">5.3.1.6</ecNumber>
    </recommendedName>
    <alternativeName>
        <fullName evidence="3">Phosphoriboisomerase A</fullName>
        <shortName evidence="3">PRI</shortName>
    </alternativeName>
</protein>
<dbReference type="InterPro" id="IPR004788">
    <property type="entry name" value="Ribose5P_isomerase_type_A"/>
</dbReference>
<dbReference type="NCBIfam" id="NF001924">
    <property type="entry name" value="PRK00702.1"/>
    <property type="match status" value="1"/>
</dbReference>
<dbReference type="Pfam" id="PF06026">
    <property type="entry name" value="Rib_5-P_isom_A"/>
    <property type="match status" value="1"/>
</dbReference>
<dbReference type="NCBIfam" id="TIGR00021">
    <property type="entry name" value="rpiA"/>
    <property type="match status" value="1"/>
</dbReference>
<dbReference type="FunFam" id="3.40.50.1360:FF:000001">
    <property type="entry name" value="Ribose-5-phosphate isomerase A"/>
    <property type="match status" value="1"/>
</dbReference>
<evidence type="ECO:0000256" key="1">
    <source>
        <dbReference type="ARBA" id="ARBA00001713"/>
    </source>
</evidence>
<evidence type="ECO:0000313" key="5">
    <source>
        <dbReference type="Proteomes" id="UP000007030"/>
    </source>
</evidence>
<proteinExistence type="inferred from homology"/>
<dbReference type="UniPathway" id="UPA00115">
    <property type="reaction ID" value="UER00412"/>
</dbReference>
<evidence type="ECO:0000256" key="2">
    <source>
        <dbReference type="ARBA" id="ARBA00023235"/>
    </source>
</evidence>
<dbReference type="PANTHER" id="PTHR43748:SF3">
    <property type="entry name" value="RIBOSE-5-PHOSPHATE ISOMERASE 3, CHLOROPLASTIC-RELATED"/>
    <property type="match status" value="1"/>
</dbReference>
<dbReference type="eggNOG" id="COG0120">
    <property type="taxonomic scope" value="Bacteria"/>
</dbReference>
<feature type="active site" description="Proton acceptor" evidence="3">
    <location>
        <position position="106"/>
    </location>
</feature>
<dbReference type="Proteomes" id="UP000007030">
    <property type="component" value="Chromosome"/>
</dbReference>
<organism evidence="4 5">
    <name type="scientific">Marinithermus hydrothermalis (strain DSM 14884 / JCM 11576 / T1)</name>
    <dbReference type="NCBI Taxonomy" id="869210"/>
    <lineage>
        <taxon>Bacteria</taxon>
        <taxon>Thermotogati</taxon>
        <taxon>Deinococcota</taxon>
        <taxon>Deinococci</taxon>
        <taxon>Thermales</taxon>
        <taxon>Thermaceae</taxon>
        <taxon>Marinithermus</taxon>
    </lineage>
</organism>
<dbReference type="EMBL" id="CP002630">
    <property type="protein sequence ID" value="AEB11917.1"/>
    <property type="molecule type" value="Genomic_DNA"/>
</dbReference>
<dbReference type="CDD" id="cd01398">
    <property type="entry name" value="RPI_A"/>
    <property type="match status" value="1"/>
</dbReference>
<name>F2NQH9_MARHT</name>
<dbReference type="SUPFAM" id="SSF75445">
    <property type="entry name" value="D-ribose-5-phosphate isomerase (RpiA), lid domain"/>
    <property type="match status" value="1"/>
</dbReference>
<feature type="binding site" evidence="3">
    <location>
        <begin position="28"/>
        <end position="31"/>
    </location>
    <ligand>
        <name>substrate</name>
    </ligand>
</feature>
<keyword evidence="5" id="KW-1185">Reference proteome</keyword>
<comment type="pathway">
    <text evidence="3">Carbohydrate degradation; pentose phosphate pathway; D-ribose 5-phosphate from D-ribulose 5-phosphate (non-oxidative stage): step 1/1.</text>
</comment>
<dbReference type="AlphaFoldDB" id="F2NQH9"/>
<dbReference type="InterPro" id="IPR037171">
    <property type="entry name" value="NagB/RpiA_transferase-like"/>
</dbReference>
<comment type="function">
    <text evidence="3">Catalyzes the reversible conversion of ribose-5-phosphate to ribulose 5-phosphate.</text>
</comment>
<dbReference type="HAMAP" id="MF_00170">
    <property type="entry name" value="Rib_5P_isom_A"/>
    <property type="match status" value="1"/>
</dbReference>
<dbReference type="Gene3D" id="3.30.70.260">
    <property type="match status" value="1"/>
</dbReference>
<dbReference type="STRING" id="869210.Marky_1177"/>
<dbReference type="EC" id="5.3.1.6" evidence="3"/>
<dbReference type="GO" id="GO:0004751">
    <property type="term" value="F:ribose-5-phosphate isomerase activity"/>
    <property type="evidence" value="ECO:0007669"/>
    <property type="project" value="UniProtKB-UniRule"/>
</dbReference>
<feature type="binding site" evidence="3">
    <location>
        <begin position="97"/>
        <end position="100"/>
    </location>
    <ligand>
        <name>substrate</name>
    </ligand>
</feature>